<comment type="subcellular location">
    <subcellularLocation>
        <location evidence="1">Membrane</location>
        <topology evidence="1">Multi-pass membrane protein</topology>
    </subcellularLocation>
</comment>
<evidence type="ECO:0000313" key="6">
    <source>
        <dbReference type="Proteomes" id="UP000565579"/>
    </source>
</evidence>
<organism evidence="5 6">
    <name type="scientific">Nonomuraea rubra</name>
    <dbReference type="NCBI Taxonomy" id="46180"/>
    <lineage>
        <taxon>Bacteria</taxon>
        <taxon>Bacillati</taxon>
        <taxon>Actinomycetota</taxon>
        <taxon>Actinomycetes</taxon>
        <taxon>Streptosporangiales</taxon>
        <taxon>Streptosporangiaceae</taxon>
        <taxon>Nonomuraea</taxon>
    </lineage>
</organism>
<dbReference type="Pfam" id="PF00702">
    <property type="entry name" value="Hydrolase"/>
    <property type="match status" value="1"/>
</dbReference>
<dbReference type="GO" id="GO:0005524">
    <property type="term" value="F:ATP binding"/>
    <property type="evidence" value="ECO:0007669"/>
    <property type="project" value="InterPro"/>
</dbReference>
<dbReference type="InterPro" id="IPR001757">
    <property type="entry name" value="P_typ_ATPase"/>
</dbReference>
<dbReference type="NCBIfam" id="TIGR01494">
    <property type="entry name" value="ATPase_P-type"/>
    <property type="match status" value="1"/>
</dbReference>
<evidence type="ECO:0000256" key="3">
    <source>
        <dbReference type="ARBA" id="ARBA00022989"/>
    </source>
</evidence>
<dbReference type="Gene3D" id="3.40.50.1000">
    <property type="entry name" value="HAD superfamily/HAD-like"/>
    <property type="match status" value="1"/>
</dbReference>
<dbReference type="SUPFAM" id="SSF56784">
    <property type="entry name" value="HAD-like"/>
    <property type="match status" value="1"/>
</dbReference>
<dbReference type="InterPro" id="IPR036412">
    <property type="entry name" value="HAD-like_sf"/>
</dbReference>
<evidence type="ECO:0000313" key="5">
    <source>
        <dbReference type="EMBL" id="MBB6553466.1"/>
    </source>
</evidence>
<reference evidence="5 6" key="1">
    <citation type="submission" date="2020-08" db="EMBL/GenBank/DDBJ databases">
        <title>Sequencing the genomes of 1000 actinobacteria strains.</title>
        <authorList>
            <person name="Klenk H.-P."/>
        </authorList>
    </citation>
    <scope>NUCLEOTIDE SEQUENCE [LARGE SCALE GENOMIC DNA]</scope>
    <source>
        <strain evidence="5 6">DSM 43768</strain>
    </source>
</reference>
<proteinExistence type="predicted"/>
<dbReference type="InterPro" id="IPR023299">
    <property type="entry name" value="ATPase_P-typ_cyto_dom_N"/>
</dbReference>
<dbReference type="Proteomes" id="UP000565579">
    <property type="component" value="Unassembled WGS sequence"/>
</dbReference>
<keyword evidence="6" id="KW-1185">Reference proteome</keyword>
<keyword evidence="3" id="KW-1133">Transmembrane helix</keyword>
<sequence length="169" mass="17838">MAGGRLPLKGAPDAVLPLCHAVPGVDEALARMSDRGLRVLAVARGDTAEERDLEFLGLVGLHDPPRDDVAEAIWKCRIAGIKLAMVTGDHPRTARAIAAEVGLLGEEELVVTGADLPTDDAALGELLDRDGVVVARVAPEDKLRIARALRSRGHVVAMTGRRCSATTRS</sequence>
<evidence type="ECO:0000256" key="1">
    <source>
        <dbReference type="ARBA" id="ARBA00004141"/>
    </source>
</evidence>
<dbReference type="GO" id="GO:0016020">
    <property type="term" value="C:membrane"/>
    <property type="evidence" value="ECO:0007669"/>
    <property type="project" value="UniProtKB-SubCell"/>
</dbReference>
<dbReference type="InterPro" id="IPR023214">
    <property type="entry name" value="HAD_sf"/>
</dbReference>
<evidence type="ECO:0000256" key="4">
    <source>
        <dbReference type="ARBA" id="ARBA00023136"/>
    </source>
</evidence>
<dbReference type="SUPFAM" id="SSF81660">
    <property type="entry name" value="Metal cation-transporting ATPase, ATP-binding domain N"/>
    <property type="match status" value="1"/>
</dbReference>
<keyword evidence="4" id="KW-0472">Membrane</keyword>
<keyword evidence="2" id="KW-0812">Transmembrane</keyword>
<comment type="caution">
    <text evidence="5">The sequence shown here is derived from an EMBL/GenBank/DDBJ whole genome shotgun (WGS) entry which is preliminary data.</text>
</comment>
<name>A0A7X0P1B7_9ACTN</name>
<dbReference type="RefSeq" id="WP_345150129.1">
    <property type="nucleotide sequence ID" value="NZ_BAAAXY010000123.1"/>
</dbReference>
<dbReference type="GO" id="GO:0016887">
    <property type="term" value="F:ATP hydrolysis activity"/>
    <property type="evidence" value="ECO:0007669"/>
    <property type="project" value="InterPro"/>
</dbReference>
<dbReference type="PRINTS" id="PR00119">
    <property type="entry name" value="CATATPASE"/>
</dbReference>
<dbReference type="PANTHER" id="PTHR42861">
    <property type="entry name" value="CALCIUM-TRANSPORTING ATPASE"/>
    <property type="match status" value="1"/>
</dbReference>
<evidence type="ECO:0000256" key="2">
    <source>
        <dbReference type="ARBA" id="ARBA00022692"/>
    </source>
</evidence>
<dbReference type="EMBL" id="JACHMI010000001">
    <property type="protein sequence ID" value="MBB6553466.1"/>
    <property type="molecule type" value="Genomic_DNA"/>
</dbReference>
<dbReference type="AlphaFoldDB" id="A0A7X0P1B7"/>
<gene>
    <name evidence="5" type="ORF">HD593_008261</name>
</gene>
<dbReference type="Gene3D" id="3.40.1110.10">
    <property type="entry name" value="Calcium-transporting ATPase, cytoplasmic domain N"/>
    <property type="match status" value="1"/>
</dbReference>
<dbReference type="CDD" id="cd01431">
    <property type="entry name" value="P-type_ATPases"/>
    <property type="match status" value="1"/>
</dbReference>
<accession>A0A7X0P1B7</accession>
<protein>
    <submittedName>
        <fullName evidence="5">Magnesium-transporting ATPase (P-type)</fullName>
    </submittedName>
</protein>